<feature type="region of interest" description="Disordered" evidence="1">
    <location>
        <begin position="80"/>
        <end position="110"/>
    </location>
</feature>
<organism evidence="4 5">
    <name type="scientific">Lentinula raphanica</name>
    <dbReference type="NCBI Taxonomy" id="153919"/>
    <lineage>
        <taxon>Eukaryota</taxon>
        <taxon>Fungi</taxon>
        <taxon>Dikarya</taxon>
        <taxon>Basidiomycota</taxon>
        <taxon>Agaricomycotina</taxon>
        <taxon>Agaricomycetes</taxon>
        <taxon>Agaricomycetidae</taxon>
        <taxon>Agaricales</taxon>
        <taxon>Marasmiineae</taxon>
        <taxon>Omphalotaceae</taxon>
        <taxon>Lentinula</taxon>
    </lineage>
</organism>
<keyword evidence="2" id="KW-0472">Membrane</keyword>
<accession>A0AA38PHP2</accession>
<evidence type="ECO:0000256" key="3">
    <source>
        <dbReference type="SAM" id="SignalP"/>
    </source>
</evidence>
<evidence type="ECO:0000256" key="2">
    <source>
        <dbReference type="SAM" id="Phobius"/>
    </source>
</evidence>
<evidence type="ECO:0008006" key="6">
    <source>
        <dbReference type="Google" id="ProtNLM"/>
    </source>
</evidence>
<sequence>MIFNKPGAWPALTTITLLQVLWNPNPAFSSSSSGGGSSKPPQVQWISPSAGDRFGPGDSILGKWTTDTAVVSPNFKLCPGKSSLSSRSSTGSDTGGDDNGSSDGACGSKVYPTVQQSAGTYTISLAVPNVTSEQPWHLVMSDDFDNSFPSPSFSLSPTASAPSVASAPDAQTPLSAQPQPPASTSASTPSVPASAVPSPVINPESDTAATMYATRTPPPTAAFAIPLSIVGAILLVAVFLSLKHNRKLAEERAQDVEKLVLSRKASVASTTNSSWSFKPGSGSGYSRQADIEHALNVLSRAQSQGKVKTMPVPLFMPVEVPVEVPVRKREARRSTREAYYPSRERYTEYHRRHDRDGRSYHARPPSYHTDSLFVPVSRPQSRARSLLSDYAPSGSRASSRTAVHPPSQYYYHSGRQPRSFKSSSRAASPQYSDYRSTHDYARSRYEGYEGHEDDRTECATQSVLGDYLPEHEEEEESPVVRGPPECLIPAPQRLHVRNNSAMSARSHSEEEGMTEIDLYGAVAKSLDRARRH</sequence>
<keyword evidence="2" id="KW-1133">Transmembrane helix</keyword>
<keyword evidence="3" id="KW-0732">Signal</keyword>
<comment type="caution">
    <text evidence="4">The sequence shown here is derived from an EMBL/GenBank/DDBJ whole genome shotgun (WGS) entry which is preliminary data.</text>
</comment>
<evidence type="ECO:0000313" key="5">
    <source>
        <dbReference type="Proteomes" id="UP001163846"/>
    </source>
</evidence>
<name>A0AA38PHP2_9AGAR</name>
<feature type="compositionally biased region" description="Low complexity" evidence="1">
    <location>
        <begin position="99"/>
        <end position="108"/>
    </location>
</feature>
<evidence type="ECO:0000313" key="4">
    <source>
        <dbReference type="EMBL" id="KAJ3843140.1"/>
    </source>
</evidence>
<reference evidence="4" key="1">
    <citation type="submission" date="2022-08" db="EMBL/GenBank/DDBJ databases">
        <authorList>
            <consortium name="DOE Joint Genome Institute"/>
            <person name="Min B."/>
            <person name="Riley R."/>
            <person name="Sierra-Patev S."/>
            <person name="Naranjo-Ortiz M."/>
            <person name="Looney B."/>
            <person name="Konkel Z."/>
            <person name="Slot J.C."/>
            <person name="Sakamoto Y."/>
            <person name="Steenwyk J.L."/>
            <person name="Rokas A."/>
            <person name="Carro J."/>
            <person name="Camarero S."/>
            <person name="Ferreira P."/>
            <person name="Molpeceres G."/>
            <person name="Ruiz-Duenas F.J."/>
            <person name="Serrano A."/>
            <person name="Henrissat B."/>
            <person name="Drula E."/>
            <person name="Hughes K.W."/>
            <person name="Mata J.L."/>
            <person name="Ishikawa N.K."/>
            <person name="Vargas-Isla R."/>
            <person name="Ushijima S."/>
            <person name="Smith C.A."/>
            <person name="Ahrendt S."/>
            <person name="Andreopoulos W."/>
            <person name="He G."/>
            <person name="Labutti K."/>
            <person name="Lipzen A."/>
            <person name="Ng V."/>
            <person name="Sandor L."/>
            <person name="Barry K."/>
            <person name="Martinez A.T."/>
            <person name="Xiao Y."/>
            <person name="Gibbons J.G."/>
            <person name="Terashima K."/>
            <person name="Hibbett D.S."/>
            <person name="Grigoriev I.V."/>
        </authorList>
    </citation>
    <scope>NUCLEOTIDE SEQUENCE</scope>
    <source>
        <strain evidence="4">TFB9207</strain>
    </source>
</reference>
<feature type="compositionally biased region" description="Low complexity" evidence="1">
    <location>
        <begin position="155"/>
        <end position="199"/>
    </location>
</feature>
<feature type="region of interest" description="Disordered" evidence="1">
    <location>
        <begin position="327"/>
        <end position="439"/>
    </location>
</feature>
<feature type="compositionally biased region" description="Basic and acidic residues" evidence="1">
    <location>
        <begin position="327"/>
        <end position="359"/>
    </location>
</feature>
<feature type="region of interest" description="Disordered" evidence="1">
    <location>
        <begin position="28"/>
        <end position="59"/>
    </location>
</feature>
<dbReference type="Proteomes" id="UP001163846">
    <property type="component" value="Unassembled WGS sequence"/>
</dbReference>
<gene>
    <name evidence="4" type="ORF">F5878DRAFT_321720</name>
</gene>
<dbReference type="EMBL" id="MU805984">
    <property type="protein sequence ID" value="KAJ3843140.1"/>
    <property type="molecule type" value="Genomic_DNA"/>
</dbReference>
<keyword evidence="2" id="KW-0812">Transmembrane</keyword>
<evidence type="ECO:0000256" key="1">
    <source>
        <dbReference type="SAM" id="MobiDB-lite"/>
    </source>
</evidence>
<proteinExistence type="predicted"/>
<feature type="region of interest" description="Disordered" evidence="1">
    <location>
        <begin position="155"/>
        <end position="201"/>
    </location>
</feature>
<feature type="compositionally biased region" description="Polar residues" evidence="1">
    <location>
        <begin position="419"/>
        <end position="434"/>
    </location>
</feature>
<feature type="transmembrane region" description="Helical" evidence="2">
    <location>
        <begin position="221"/>
        <end position="242"/>
    </location>
</feature>
<feature type="chain" id="PRO_5041355381" description="Proteophosphoglycan ppg4" evidence="3">
    <location>
        <begin position="30"/>
        <end position="532"/>
    </location>
</feature>
<keyword evidence="5" id="KW-1185">Reference proteome</keyword>
<feature type="signal peptide" evidence="3">
    <location>
        <begin position="1"/>
        <end position="29"/>
    </location>
</feature>
<protein>
    <recommendedName>
        <fullName evidence="6">Proteophosphoglycan ppg4</fullName>
    </recommendedName>
</protein>
<feature type="compositionally biased region" description="Low complexity" evidence="1">
    <location>
        <begin position="80"/>
        <end position="92"/>
    </location>
</feature>
<dbReference type="AlphaFoldDB" id="A0AA38PHP2"/>